<comment type="caution">
    <text evidence="8">The sequence shown here is derived from an EMBL/GenBank/DDBJ whole genome shotgun (WGS) entry which is preliminary data.</text>
</comment>
<evidence type="ECO:0000313" key="9">
    <source>
        <dbReference type="Proteomes" id="UP000230340"/>
    </source>
</evidence>
<dbReference type="PROSITE" id="PS50110">
    <property type="entry name" value="RESPONSE_REGULATORY"/>
    <property type="match status" value="1"/>
</dbReference>
<dbReference type="GO" id="GO:0000156">
    <property type="term" value="F:phosphorelay response regulator activity"/>
    <property type="evidence" value="ECO:0007669"/>
    <property type="project" value="TreeGrafter"/>
</dbReference>
<dbReference type="PANTHER" id="PTHR48111">
    <property type="entry name" value="REGULATOR OF RPOS"/>
    <property type="match status" value="1"/>
</dbReference>
<evidence type="ECO:0000256" key="6">
    <source>
        <dbReference type="PROSITE-ProRule" id="PRU00169"/>
    </source>
</evidence>
<feature type="domain" description="Response regulatory" evidence="7">
    <location>
        <begin position="6"/>
        <end position="122"/>
    </location>
</feature>
<organism evidence="8 9">
    <name type="scientific">candidate division WWE3 bacterium CG08_land_8_20_14_0_20_40_13</name>
    <dbReference type="NCBI Taxonomy" id="1975084"/>
    <lineage>
        <taxon>Bacteria</taxon>
        <taxon>Katanobacteria</taxon>
    </lineage>
</organism>
<dbReference type="Gene3D" id="3.40.50.2300">
    <property type="match status" value="1"/>
</dbReference>
<evidence type="ECO:0000256" key="2">
    <source>
        <dbReference type="ARBA" id="ARBA00023012"/>
    </source>
</evidence>
<accession>A0A2H0XH23</accession>
<keyword evidence="4" id="KW-0238">DNA-binding</keyword>
<evidence type="ECO:0000256" key="1">
    <source>
        <dbReference type="ARBA" id="ARBA00022553"/>
    </source>
</evidence>
<feature type="modified residue" description="4-aspartylphosphate" evidence="6">
    <location>
        <position position="55"/>
    </location>
</feature>
<keyword evidence="2" id="KW-0902">Two-component regulatory system</keyword>
<dbReference type="GO" id="GO:0032993">
    <property type="term" value="C:protein-DNA complex"/>
    <property type="evidence" value="ECO:0007669"/>
    <property type="project" value="TreeGrafter"/>
</dbReference>
<dbReference type="SMART" id="SM00448">
    <property type="entry name" value="REC"/>
    <property type="match status" value="1"/>
</dbReference>
<dbReference type="GO" id="GO:0000976">
    <property type="term" value="F:transcription cis-regulatory region binding"/>
    <property type="evidence" value="ECO:0007669"/>
    <property type="project" value="TreeGrafter"/>
</dbReference>
<gene>
    <name evidence="8" type="ORF">COT49_00040</name>
</gene>
<keyword evidence="3" id="KW-0805">Transcription regulation</keyword>
<dbReference type="InterPro" id="IPR011006">
    <property type="entry name" value="CheY-like_superfamily"/>
</dbReference>
<dbReference type="InterPro" id="IPR039420">
    <property type="entry name" value="WalR-like"/>
</dbReference>
<evidence type="ECO:0000256" key="4">
    <source>
        <dbReference type="ARBA" id="ARBA00023125"/>
    </source>
</evidence>
<dbReference type="GO" id="GO:0006355">
    <property type="term" value="P:regulation of DNA-templated transcription"/>
    <property type="evidence" value="ECO:0007669"/>
    <property type="project" value="TreeGrafter"/>
</dbReference>
<sequence>MGPKYKILLVEDKESLRTVYAEYLRMEGFVVDEAKDGQEALDKAMAQKYDLVLLDVMLPKVDGLEVLKSLKSNPQTKDTKVYMLTVLGRDTVIKEGFDIGADGYLIKDKITPPMIKEEILQALSPKAS</sequence>
<keyword evidence="1 6" id="KW-0597">Phosphoprotein</keyword>
<dbReference type="Proteomes" id="UP000230340">
    <property type="component" value="Unassembled WGS sequence"/>
</dbReference>
<dbReference type="SUPFAM" id="SSF52172">
    <property type="entry name" value="CheY-like"/>
    <property type="match status" value="1"/>
</dbReference>
<dbReference type="GO" id="GO:0005829">
    <property type="term" value="C:cytosol"/>
    <property type="evidence" value="ECO:0007669"/>
    <property type="project" value="TreeGrafter"/>
</dbReference>
<dbReference type="FunFam" id="3.40.50.2300:FF:000001">
    <property type="entry name" value="DNA-binding response regulator PhoB"/>
    <property type="match status" value="1"/>
</dbReference>
<protein>
    <submittedName>
        <fullName evidence="8">Response regulator</fullName>
    </submittedName>
</protein>
<keyword evidence="5" id="KW-0804">Transcription</keyword>
<dbReference type="InterPro" id="IPR001789">
    <property type="entry name" value="Sig_transdc_resp-reg_receiver"/>
</dbReference>
<evidence type="ECO:0000256" key="5">
    <source>
        <dbReference type="ARBA" id="ARBA00023163"/>
    </source>
</evidence>
<reference evidence="9" key="1">
    <citation type="submission" date="2017-09" db="EMBL/GenBank/DDBJ databases">
        <title>Depth-based differentiation of microbial function through sediment-hosted aquifers and enrichment of novel symbionts in the deep terrestrial subsurface.</title>
        <authorList>
            <person name="Probst A.J."/>
            <person name="Ladd B."/>
            <person name="Jarett J.K."/>
            <person name="Geller-Mcgrath D.E."/>
            <person name="Sieber C.M.K."/>
            <person name="Emerson J.B."/>
            <person name="Anantharaman K."/>
            <person name="Thomas B.C."/>
            <person name="Malmstrom R."/>
            <person name="Stieglmeier M."/>
            <person name="Klingl A."/>
            <person name="Woyke T."/>
            <person name="Ryan C.M."/>
            <person name="Banfield J.F."/>
        </authorList>
    </citation>
    <scope>NUCLEOTIDE SEQUENCE [LARGE SCALE GENOMIC DNA]</scope>
</reference>
<dbReference type="Pfam" id="PF00072">
    <property type="entry name" value="Response_reg"/>
    <property type="match status" value="1"/>
</dbReference>
<dbReference type="PANTHER" id="PTHR48111:SF1">
    <property type="entry name" value="TWO-COMPONENT RESPONSE REGULATOR ORR33"/>
    <property type="match status" value="1"/>
</dbReference>
<dbReference type="EMBL" id="PEYT01000001">
    <property type="protein sequence ID" value="PIS23449.1"/>
    <property type="molecule type" value="Genomic_DNA"/>
</dbReference>
<dbReference type="AlphaFoldDB" id="A0A2H0XH23"/>
<evidence type="ECO:0000313" key="8">
    <source>
        <dbReference type="EMBL" id="PIS23449.1"/>
    </source>
</evidence>
<dbReference type="CDD" id="cd17574">
    <property type="entry name" value="REC_OmpR"/>
    <property type="match status" value="1"/>
</dbReference>
<proteinExistence type="predicted"/>
<evidence type="ECO:0000259" key="7">
    <source>
        <dbReference type="PROSITE" id="PS50110"/>
    </source>
</evidence>
<evidence type="ECO:0000256" key="3">
    <source>
        <dbReference type="ARBA" id="ARBA00023015"/>
    </source>
</evidence>
<name>A0A2H0XH23_UNCKA</name>